<evidence type="ECO:0000256" key="7">
    <source>
        <dbReference type="ARBA" id="ARBA00022824"/>
    </source>
</evidence>
<comment type="similarity">
    <text evidence="12">Belongs to the glycosyltransferase group 1 family.</text>
</comment>
<sequence>MEKPSVGFVHPDLGIGGAERLVVDAALSLQELGNKVCIFTSHFDANHAFEPTYDGTLQVIQAKTGIPRSFGSIFHLPMAIMQQLSLVWQVCFAVYGSGLAIRMPKLYNLMTSIRPMKLPDVFVIDQLPTAIPLLKLLCARRVLYYCHFPDKEISTSLAAQRGALGPIRMLYRLPFNLLEEITTAFADILVANSHFTSDKFQRAFPRIKSVPRVIYPGVDEKTYHSSCVSRALVAYETEHTGGIQRQMHNALSTVLSVSDRPTLVSVNRFEAKKNIALAIDTVAQLRRDLDSTLPRLICAGGYDRRVNDNIKTLAALQAQATRLGLPHVTIWCKPPMYEPPTSPPSTGAIHRAAVIFLPSLPGTLLNAVLLNRSIAALLYTPSNEHFGIVPLEAMACGVPVIATNTGGPLETVADANVDSEGIPQNKEVTGFLLPANAKAWAQACALLLTWDQPILERIAANAKQRVAELFSVRAMGESLDVETTRLKKMGMVTIAERARIALLMIVSLFLLGLFVCIPIFLLIRYL</sequence>
<dbReference type="EC" id="2.4.1.132" evidence="12"/>
<keyword evidence="6 12" id="KW-0812">Transmembrane</keyword>
<dbReference type="PANTHER" id="PTHR45918:SF1">
    <property type="entry name" value="ALPHA-1,3_1,6-MANNOSYLTRANSFERASE ALG2"/>
    <property type="match status" value="1"/>
</dbReference>
<dbReference type="EC" id="2.4.1.257" evidence="12"/>
<dbReference type="GO" id="GO:0102704">
    <property type="term" value="F:GDP-Man:Man(2)GlcNAc(2)-PP-Dol alpha-1,6-mannosyltransferase activity"/>
    <property type="evidence" value="ECO:0007669"/>
    <property type="project" value="UniProtKB-UniRule"/>
</dbReference>
<evidence type="ECO:0000256" key="6">
    <source>
        <dbReference type="ARBA" id="ARBA00022692"/>
    </source>
</evidence>
<keyword evidence="8 12" id="KW-1133">Transmembrane helix</keyword>
<dbReference type="InterPro" id="IPR027054">
    <property type="entry name" value="ALG2"/>
</dbReference>
<evidence type="ECO:0000256" key="9">
    <source>
        <dbReference type="ARBA" id="ARBA00023136"/>
    </source>
</evidence>
<comment type="function">
    <text evidence="1 12">Mannosylates Man(2)GlcNAc(2)-dolichol diphosphate and Man(1)GlcNAc(2)-dolichol diphosphate to form Man(3)GlcNAc(2)-dolichol diphosphate.</text>
</comment>
<feature type="transmembrane region" description="Helical" evidence="12">
    <location>
        <begin position="500"/>
        <end position="523"/>
    </location>
</feature>
<evidence type="ECO:0000256" key="5">
    <source>
        <dbReference type="ARBA" id="ARBA00022679"/>
    </source>
</evidence>
<keyword evidence="4 12" id="KW-0328">Glycosyltransferase</keyword>
<dbReference type="AlphaFoldDB" id="A0AAF0FBT0"/>
<reference evidence="15" key="1">
    <citation type="submission" date="2023-02" db="EMBL/GenBank/DDBJ databases">
        <title>Mating type loci evolution in Malassezia.</title>
        <authorList>
            <person name="Coelho M.A."/>
        </authorList>
    </citation>
    <scope>NUCLEOTIDE SEQUENCE</scope>
    <source>
        <strain evidence="15">CBS 14136</strain>
    </source>
</reference>
<keyword evidence="7 12" id="KW-0256">Endoplasmic reticulum</keyword>
<evidence type="ECO:0000256" key="11">
    <source>
        <dbReference type="ARBA" id="ARBA00045104"/>
    </source>
</evidence>
<dbReference type="Gene3D" id="3.40.50.2000">
    <property type="entry name" value="Glycogen Phosphorylase B"/>
    <property type="match status" value="2"/>
</dbReference>
<evidence type="ECO:0000256" key="8">
    <source>
        <dbReference type="ARBA" id="ARBA00022989"/>
    </source>
</evidence>
<comment type="subcellular location">
    <subcellularLocation>
        <location evidence="2 12">Endoplasmic reticulum membrane</location>
    </subcellularLocation>
</comment>
<comment type="pathway">
    <text evidence="3 12">Protein modification; protein glycosylation.</text>
</comment>
<keyword evidence="5 12" id="KW-0808">Transferase</keyword>
<organism evidence="15 16">
    <name type="scientific">Malassezia psittaci</name>
    <dbReference type="NCBI Taxonomy" id="1821823"/>
    <lineage>
        <taxon>Eukaryota</taxon>
        <taxon>Fungi</taxon>
        <taxon>Dikarya</taxon>
        <taxon>Basidiomycota</taxon>
        <taxon>Ustilaginomycotina</taxon>
        <taxon>Malasseziomycetes</taxon>
        <taxon>Malasseziales</taxon>
        <taxon>Malasseziaceae</taxon>
        <taxon>Malassezia</taxon>
    </lineage>
</organism>
<comment type="catalytic activity">
    <reaction evidence="11 12">
        <text>an alpha-D-Man-(1-&gt;3)-beta-D-Man-(1-&gt;4)-beta-D-GlcNAc-(1-&gt;4)-alpha-D-GlcNAc-diphospho-di-trans,poly-cis-dolichol + GDP-alpha-D-mannose = an alpha-D-Man-(1-&gt;3)-[alpha-D-Man-(1-&gt;6)]-beta-D-Man-(1-&gt;4)-beta-D-GlcNAc-(1-&gt;4)-alpha-D-GlcNAc-diphospho-di-trans,poly-cis-dolichol + GDP + H(+)</text>
        <dbReference type="Rhea" id="RHEA:29519"/>
        <dbReference type="Rhea" id="RHEA-COMP:19513"/>
        <dbReference type="Rhea" id="RHEA-COMP:19515"/>
        <dbReference type="ChEBI" id="CHEBI:15378"/>
        <dbReference type="ChEBI" id="CHEBI:57527"/>
        <dbReference type="ChEBI" id="CHEBI:58189"/>
        <dbReference type="ChEBI" id="CHEBI:132510"/>
        <dbReference type="ChEBI" id="CHEBI:132511"/>
        <dbReference type="EC" id="2.4.1.257"/>
    </reaction>
    <physiologicalReaction direction="left-to-right" evidence="11 12">
        <dbReference type="Rhea" id="RHEA:29520"/>
    </physiologicalReaction>
</comment>
<protein>
    <recommendedName>
        <fullName evidence="12">Alpha-1,3/1,6-mannosyltransferase ALG2</fullName>
        <ecNumber evidence="12">2.4.1.132</ecNumber>
        <ecNumber evidence="12">2.4.1.257</ecNumber>
    </recommendedName>
    <alternativeName>
        <fullName evidence="12">GDP-Man:Man(1)GlcNAc(2)-PP-Dol alpha-1,3-mannosyltransferase</fullName>
    </alternativeName>
</protein>
<dbReference type="Proteomes" id="UP001214628">
    <property type="component" value="Chromosome 1"/>
</dbReference>
<evidence type="ECO:0000256" key="3">
    <source>
        <dbReference type="ARBA" id="ARBA00004922"/>
    </source>
</evidence>
<evidence type="ECO:0000256" key="12">
    <source>
        <dbReference type="RuleBase" id="RU367136"/>
    </source>
</evidence>
<evidence type="ECO:0000256" key="4">
    <source>
        <dbReference type="ARBA" id="ARBA00022676"/>
    </source>
</evidence>
<evidence type="ECO:0000256" key="1">
    <source>
        <dbReference type="ARBA" id="ARBA00003142"/>
    </source>
</evidence>
<gene>
    <name evidence="15" type="ORF">MPSI1_000706</name>
</gene>
<evidence type="ECO:0000313" key="16">
    <source>
        <dbReference type="Proteomes" id="UP001214628"/>
    </source>
</evidence>
<feature type="domain" description="Glycosyl transferase family 1" evidence="13">
    <location>
        <begin position="352"/>
        <end position="465"/>
    </location>
</feature>
<dbReference type="Pfam" id="PF00534">
    <property type="entry name" value="Glycos_transf_1"/>
    <property type="match status" value="1"/>
</dbReference>
<comment type="catalytic activity">
    <reaction evidence="10 12">
        <text>a beta-D-Man-(1-&gt;4)-beta-D-GlcNAc-(1-&gt;4)-alpha-D-GlcNAc-diphospho-di-trans,poly-cis-dolichol + GDP-alpha-D-mannose = an alpha-D-Man-(1-&gt;3)-beta-D-Man-(1-&gt;4)-beta-D-GlcNAc-(1-&gt;4)-alpha-D-GlcNAc-diphospho-di-trans,poly-cis-dolichol + GDP + H(+)</text>
        <dbReference type="Rhea" id="RHEA:29515"/>
        <dbReference type="Rhea" id="RHEA-COMP:19511"/>
        <dbReference type="Rhea" id="RHEA-COMP:19513"/>
        <dbReference type="ChEBI" id="CHEBI:15378"/>
        <dbReference type="ChEBI" id="CHEBI:57527"/>
        <dbReference type="ChEBI" id="CHEBI:58189"/>
        <dbReference type="ChEBI" id="CHEBI:58472"/>
        <dbReference type="ChEBI" id="CHEBI:132510"/>
        <dbReference type="EC" id="2.4.1.132"/>
    </reaction>
    <physiologicalReaction direction="left-to-right" evidence="10 12">
        <dbReference type="Rhea" id="RHEA:29516"/>
    </physiologicalReaction>
</comment>
<dbReference type="PANTHER" id="PTHR45918">
    <property type="entry name" value="ALPHA-1,3/1,6-MANNOSYLTRANSFERASE ALG2"/>
    <property type="match status" value="1"/>
</dbReference>
<feature type="domain" description="Glycosyltransferase subfamily 4-like N-terminal" evidence="14">
    <location>
        <begin position="15"/>
        <end position="220"/>
    </location>
</feature>
<keyword evidence="16" id="KW-1185">Reference proteome</keyword>
<evidence type="ECO:0000256" key="10">
    <source>
        <dbReference type="ARBA" id="ARBA00045103"/>
    </source>
</evidence>
<keyword evidence="9 12" id="KW-0472">Membrane</keyword>
<dbReference type="InterPro" id="IPR028098">
    <property type="entry name" value="Glyco_trans_4-like_N"/>
</dbReference>
<dbReference type="GO" id="GO:0004378">
    <property type="term" value="F:GDP-Man:Man(1)GlcNAc(2)-PP-Dol alpha-1,3-mannosyltransferase activity"/>
    <property type="evidence" value="ECO:0007669"/>
    <property type="project" value="UniProtKB-UniRule"/>
</dbReference>
<evidence type="ECO:0000313" key="15">
    <source>
        <dbReference type="EMBL" id="WFD42068.1"/>
    </source>
</evidence>
<accession>A0AAF0FBT0</accession>
<dbReference type="EMBL" id="CP118375">
    <property type="protein sequence ID" value="WFD42068.1"/>
    <property type="molecule type" value="Genomic_DNA"/>
</dbReference>
<evidence type="ECO:0000256" key="2">
    <source>
        <dbReference type="ARBA" id="ARBA00004586"/>
    </source>
</evidence>
<evidence type="ECO:0000259" key="13">
    <source>
        <dbReference type="Pfam" id="PF00534"/>
    </source>
</evidence>
<dbReference type="SUPFAM" id="SSF53756">
    <property type="entry name" value="UDP-Glycosyltransferase/glycogen phosphorylase"/>
    <property type="match status" value="1"/>
</dbReference>
<dbReference type="GO" id="GO:0005789">
    <property type="term" value="C:endoplasmic reticulum membrane"/>
    <property type="evidence" value="ECO:0007669"/>
    <property type="project" value="UniProtKB-SubCell"/>
</dbReference>
<evidence type="ECO:0000259" key="14">
    <source>
        <dbReference type="Pfam" id="PF13439"/>
    </source>
</evidence>
<dbReference type="Pfam" id="PF13439">
    <property type="entry name" value="Glyco_transf_4"/>
    <property type="match status" value="1"/>
</dbReference>
<proteinExistence type="inferred from homology"/>
<name>A0AAF0FBT0_9BASI</name>
<dbReference type="InterPro" id="IPR001296">
    <property type="entry name" value="Glyco_trans_1"/>
</dbReference>